<dbReference type="PANTHER" id="PTHR31948">
    <property type="entry name" value="ZINC-FINGER HOMEODOMAIN PROTEIN 2"/>
    <property type="match status" value="1"/>
</dbReference>
<feature type="domain" description="ZF-HD dimerization-type" evidence="13">
    <location>
        <begin position="136"/>
        <end position="185"/>
    </location>
</feature>
<dbReference type="GO" id="GO:0008270">
    <property type="term" value="F:zinc ion binding"/>
    <property type="evidence" value="ECO:0007669"/>
    <property type="project" value="UniProtKB-KW"/>
</dbReference>
<dbReference type="PROSITE" id="PS50071">
    <property type="entry name" value="HOMEOBOX_2"/>
    <property type="match status" value="1"/>
</dbReference>
<evidence type="ECO:0000256" key="1">
    <source>
        <dbReference type="ARBA" id="ARBA00004123"/>
    </source>
</evidence>
<evidence type="ECO:0000313" key="14">
    <source>
        <dbReference type="Proteomes" id="UP000827889"/>
    </source>
</evidence>
<evidence type="ECO:0000256" key="5">
    <source>
        <dbReference type="ARBA" id="ARBA00023015"/>
    </source>
</evidence>
<dbReference type="RefSeq" id="XP_030524001.1">
    <property type="nucleotide sequence ID" value="XM_030668141.2"/>
</dbReference>
<feature type="compositionally biased region" description="Low complexity" evidence="11">
    <location>
        <begin position="82"/>
        <end position="97"/>
    </location>
</feature>
<evidence type="ECO:0000259" key="12">
    <source>
        <dbReference type="PROSITE" id="PS50071"/>
    </source>
</evidence>
<keyword evidence="7 10" id="KW-0371">Homeobox</keyword>
<keyword evidence="3" id="KW-0863">Zinc-finger</keyword>
<feature type="region of interest" description="Disordered" evidence="11">
    <location>
        <begin position="1"/>
        <end position="119"/>
    </location>
</feature>
<dbReference type="InterPro" id="IPR006456">
    <property type="entry name" value="ZF_HD_homeobox_Cys/His_dimer"/>
</dbReference>
<feature type="compositionally biased region" description="Polar residues" evidence="11">
    <location>
        <begin position="192"/>
        <end position="206"/>
    </location>
</feature>
<dbReference type="InterPro" id="IPR001356">
    <property type="entry name" value="HD"/>
</dbReference>
<dbReference type="Pfam" id="PF04770">
    <property type="entry name" value="ZF-HD_dimer"/>
    <property type="match status" value="1"/>
</dbReference>
<evidence type="ECO:0000256" key="8">
    <source>
        <dbReference type="ARBA" id="ARBA00023163"/>
    </source>
</evidence>
<organism evidence="14 15">
    <name type="scientific">Rhodamnia argentea</name>
    <dbReference type="NCBI Taxonomy" id="178133"/>
    <lineage>
        <taxon>Eukaryota</taxon>
        <taxon>Viridiplantae</taxon>
        <taxon>Streptophyta</taxon>
        <taxon>Embryophyta</taxon>
        <taxon>Tracheophyta</taxon>
        <taxon>Spermatophyta</taxon>
        <taxon>Magnoliopsida</taxon>
        <taxon>eudicotyledons</taxon>
        <taxon>Gunneridae</taxon>
        <taxon>Pentapetalae</taxon>
        <taxon>rosids</taxon>
        <taxon>malvids</taxon>
        <taxon>Myrtales</taxon>
        <taxon>Myrtaceae</taxon>
        <taxon>Myrtoideae</taxon>
        <taxon>Myrteae</taxon>
        <taxon>Australasian group</taxon>
        <taxon>Rhodamnia</taxon>
    </lineage>
</organism>
<evidence type="ECO:0000313" key="15">
    <source>
        <dbReference type="RefSeq" id="XP_030524001.1"/>
    </source>
</evidence>
<evidence type="ECO:0000256" key="9">
    <source>
        <dbReference type="ARBA" id="ARBA00023242"/>
    </source>
</evidence>
<accession>A0A8B8NNB4</accession>
<dbReference type="InterPro" id="IPR009057">
    <property type="entry name" value="Homeodomain-like_sf"/>
</dbReference>
<evidence type="ECO:0000259" key="13">
    <source>
        <dbReference type="PROSITE" id="PS51523"/>
    </source>
</evidence>
<dbReference type="FunFam" id="1.10.10.60:FF:000257">
    <property type="entry name" value="Zinc-finger homeodomain protein 2"/>
    <property type="match status" value="1"/>
</dbReference>
<dbReference type="GO" id="GO:0050793">
    <property type="term" value="P:regulation of developmental process"/>
    <property type="evidence" value="ECO:0007669"/>
    <property type="project" value="TreeGrafter"/>
</dbReference>
<evidence type="ECO:0000256" key="4">
    <source>
        <dbReference type="ARBA" id="ARBA00022833"/>
    </source>
</evidence>
<dbReference type="GO" id="GO:0005634">
    <property type="term" value="C:nucleus"/>
    <property type="evidence" value="ECO:0007669"/>
    <property type="project" value="UniProtKB-SubCell"/>
</dbReference>
<keyword evidence="5" id="KW-0805">Transcription regulation</keyword>
<evidence type="ECO:0000256" key="7">
    <source>
        <dbReference type="ARBA" id="ARBA00023155"/>
    </source>
</evidence>
<reference evidence="15" key="1">
    <citation type="submission" date="2025-08" db="UniProtKB">
        <authorList>
            <consortium name="RefSeq"/>
        </authorList>
    </citation>
    <scope>IDENTIFICATION</scope>
    <source>
        <tissue evidence="15">Leaf</tissue>
    </source>
</reference>
<dbReference type="KEGG" id="rarg:115736425"/>
<dbReference type="GO" id="GO:0000976">
    <property type="term" value="F:transcription cis-regulatory region binding"/>
    <property type="evidence" value="ECO:0007669"/>
    <property type="project" value="TreeGrafter"/>
</dbReference>
<evidence type="ECO:0000256" key="3">
    <source>
        <dbReference type="ARBA" id="ARBA00022771"/>
    </source>
</evidence>
<evidence type="ECO:0000256" key="10">
    <source>
        <dbReference type="PROSITE-ProRule" id="PRU00108"/>
    </source>
</evidence>
<feature type="domain" description="Homeobox" evidence="12">
    <location>
        <begin position="286"/>
        <end position="350"/>
    </location>
</feature>
<dbReference type="GO" id="GO:0003700">
    <property type="term" value="F:DNA-binding transcription factor activity"/>
    <property type="evidence" value="ECO:0007669"/>
    <property type="project" value="TreeGrafter"/>
</dbReference>
<feature type="compositionally biased region" description="Polar residues" evidence="11">
    <location>
        <begin position="29"/>
        <end position="38"/>
    </location>
</feature>
<dbReference type="Gene3D" id="1.10.10.60">
    <property type="entry name" value="Homeodomain-like"/>
    <property type="match status" value="1"/>
</dbReference>
<sequence>MELGGQEQEREMPSSLGYKYNPPHEDSSSKFSPANTASGVRRDQTLDHRNHLYPQNHHPPNPHQSASKPRREYQETDQDQFAVASPSPIAVAPGGSSVSIRPHAEPLSPPLGRHTQSPTPELQLATAIVSASTVRYRECLKNHAASMGSHVVDGCGEFMPSGEEGTPRYFRCAACECHRNFHRKEVDGEPQYTPSHYYSSNKTNGQRAALPPPQQHHAIPQPNPINLHHRFSYCISSAAAATAGMAAPNQQVMMAFGGGVPEDSSSEDLTMIQHSDAVLRSTQLGSSKKRFRTKFTQQQKDIMLEFAEKLGWRIQKQDEQEVMQFCAEAGVTRKAFKVWMHNNKQAMKKQQR</sequence>
<dbReference type="PROSITE" id="PS51523">
    <property type="entry name" value="ZF_HD_DIMER"/>
    <property type="match status" value="1"/>
</dbReference>
<keyword evidence="4" id="KW-0862">Zinc</keyword>
<feature type="DNA-binding region" description="Homeobox" evidence="10">
    <location>
        <begin position="288"/>
        <end position="351"/>
    </location>
</feature>
<keyword evidence="9 10" id="KW-0539">Nucleus</keyword>
<feature type="region of interest" description="Disordered" evidence="11">
    <location>
        <begin position="186"/>
        <end position="215"/>
    </location>
</feature>
<dbReference type="OrthoDB" id="1910053at2759"/>
<evidence type="ECO:0000256" key="2">
    <source>
        <dbReference type="ARBA" id="ARBA00022723"/>
    </source>
</evidence>
<protein>
    <submittedName>
        <fullName evidence="15">Zinc-finger homeodomain protein 6-like</fullName>
    </submittedName>
</protein>
<dbReference type="NCBIfam" id="TIGR01566">
    <property type="entry name" value="ZF_HD_prot_N"/>
    <property type="match status" value="1"/>
</dbReference>
<comment type="subcellular location">
    <subcellularLocation>
        <location evidence="1 10">Nucleus</location>
    </subcellularLocation>
</comment>
<dbReference type="PANTHER" id="PTHR31948:SF119">
    <property type="entry name" value="ZINC-FINGER HOMEODOMAIN PROTEIN 6-LIKE"/>
    <property type="match status" value="1"/>
</dbReference>
<dbReference type="NCBIfam" id="TIGR01565">
    <property type="entry name" value="homeo_ZF_HD"/>
    <property type="match status" value="1"/>
</dbReference>
<keyword evidence="2" id="KW-0479">Metal-binding</keyword>
<keyword evidence="6 10" id="KW-0238">DNA-binding</keyword>
<keyword evidence="14" id="KW-1185">Reference proteome</keyword>
<name>A0A8B8NNB4_9MYRT</name>
<proteinExistence type="predicted"/>
<gene>
    <name evidence="15" type="primary">LOC115736425</name>
</gene>
<dbReference type="InterPro" id="IPR006455">
    <property type="entry name" value="Homeodomain_ZF_HD"/>
</dbReference>
<evidence type="ECO:0000256" key="11">
    <source>
        <dbReference type="SAM" id="MobiDB-lite"/>
    </source>
</evidence>
<dbReference type="Proteomes" id="UP000827889">
    <property type="component" value="Chromosome 11"/>
</dbReference>
<feature type="compositionally biased region" description="Basic and acidic residues" evidence="11">
    <location>
        <begin position="40"/>
        <end position="50"/>
    </location>
</feature>
<keyword evidence="8" id="KW-0804">Transcription</keyword>
<dbReference type="AlphaFoldDB" id="A0A8B8NNB4"/>
<dbReference type="GeneID" id="115736425"/>
<evidence type="ECO:0000256" key="6">
    <source>
        <dbReference type="ARBA" id="ARBA00023125"/>
    </source>
</evidence>
<dbReference type="SUPFAM" id="SSF46689">
    <property type="entry name" value="Homeodomain-like"/>
    <property type="match status" value="1"/>
</dbReference>